<feature type="transmembrane region" description="Helical" evidence="8">
    <location>
        <begin position="105"/>
        <end position="127"/>
    </location>
</feature>
<feature type="transmembrane region" description="Helical" evidence="8">
    <location>
        <begin position="303"/>
        <end position="328"/>
    </location>
</feature>
<feature type="transmembrane region" description="Helical" evidence="8">
    <location>
        <begin position="21"/>
        <end position="41"/>
    </location>
</feature>
<feature type="transmembrane region" description="Helical" evidence="8">
    <location>
        <begin position="546"/>
        <end position="566"/>
    </location>
</feature>
<evidence type="ECO:0000256" key="7">
    <source>
        <dbReference type="ARBA" id="ARBA00023136"/>
    </source>
</evidence>
<evidence type="ECO:0000256" key="4">
    <source>
        <dbReference type="ARBA" id="ARBA00022519"/>
    </source>
</evidence>
<feature type="transmembrane region" description="Helical" evidence="8">
    <location>
        <begin position="518"/>
        <end position="540"/>
    </location>
</feature>
<dbReference type="GO" id="GO:0005886">
    <property type="term" value="C:plasma membrane"/>
    <property type="evidence" value="ECO:0007669"/>
    <property type="project" value="UniProtKB-SubCell"/>
</dbReference>
<feature type="domain" description="ABC transmembrane type-1" evidence="9">
    <location>
        <begin position="69"/>
        <end position="277"/>
    </location>
</feature>
<dbReference type="Pfam" id="PF00528">
    <property type="entry name" value="BPD_transp_1"/>
    <property type="match status" value="2"/>
</dbReference>
<reference evidence="10 11" key="1">
    <citation type="submission" date="2019-06" db="EMBL/GenBank/DDBJ databases">
        <title>Whole genome sequence for Cellvibrionaceae sp. R142.</title>
        <authorList>
            <person name="Wang G."/>
        </authorList>
    </citation>
    <scope>NUCLEOTIDE SEQUENCE [LARGE SCALE GENOMIC DNA]</scope>
    <source>
        <strain evidence="10 11">R142</strain>
    </source>
</reference>
<feature type="transmembrane region" description="Helical" evidence="8">
    <location>
        <begin position="441"/>
        <end position="462"/>
    </location>
</feature>
<feature type="transmembrane region" description="Helical" evidence="8">
    <location>
        <begin position="367"/>
        <end position="394"/>
    </location>
</feature>
<comment type="caution">
    <text evidence="10">The sequence shown here is derived from an EMBL/GenBank/DDBJ whole genome shotgun (WGS) entry which is preliminary data.</text>
</comment>
<dbReference type="OrthoDB" id="9807047at2"/>
<feature type="transmembrane region" description="Helical" evidence="8">
    <location>
        <begin position="69"/>
        <end position="93"/>
    </location>
</feature>
<dbReference type="Proteomes" id="UP000319732">
    <property type="component" value="Unassembled WGS sequence"/>
</dbReference>
<proteinExistence type="inferred from homology"/>
<evidence type="ECO:0000259" key="9">
    <source>
        <dbReference type="PROSITE" id="PS50928"/>
    </source>
</evidence>
<protein>
    <submittedName>
        <fullName evidence="10">Iron ABC transporter permease</fullName>
    </submittedName>
</protein>
<evidence type="ECO:0000256" key="6">
    <source>
        <dbReference type="ARBA" id="ARBA00022989"/>
    </source>
</evidence>
<keyword evidence="11" id="KW-1185">Reference proteome</keyword>
<feature type="domain" description="ABC transmembrane type-1" evidence="9">
    <location>
        <begin position="372"/>
        <end position="566"/>
    </location>
</feature>
<dbReference type="CDD" id="cd06261">
    <property type="entry name" value="TM_PBP2"/>
    <property type="match status" value="2"/>
</dbReference>
<dbReference type="Gene3D" id="1.10.3720.10">
    <property type="entry name" value="MetI-like"/>
    <property type="match status" value="2"/>
</dbReference>
<dbReference type="PROSITE" id="PS50928">
    <property type="entry name" value="ABC_TM1"/>
    <property type="match status" value="2"/>
</dbReference>
<keyword evidence="5 8" id="KW-0812">Transmembrane</keyword>
<keyword evidence="3" id="KW-1003">Cell membrane</keyword>
<dbReference type="InterPro" id="IPR000515">
    <property type="entry name" value="MetI-like"/>
</dbReference>
<evidence type="ECO:0000256" key="8">
    <source>
        <dbReference type="RuleBase" id="RU363032"/>
    </source>
</evidence>
<feature type="transmembrane region" description="Helical" evidence="8">
    <location>
        <begin position="414"/>
        <end position="434"/>
    </location>
</feature>
<keyword evidence="4" id="KW-0997">Cell inner membrane</keyword>
<dbReference type="EMBL" id="VHSG01000017">
    <property type="protein sequence ID" value="TQV74265.1"/>
    <property type="molecule type" value="Genomic_DNA"/>
</dbReference>
<comment type="subcellular location">
    <subcellularLocation>
        <location evidence="1">Cell inner membrane</location>
        <topology evidence="1">Multi-pass membrane protein</topology>
    </subcellularLocation>
    <subcellularLocation>
        <location evidence="8">Cell membrane</location>
        <topology evidence="8">Multi-pass membrane protein</topology>
    </subcellularLocation>
</comment>
<dbReference type="GO" id="GO:0055085">
    <property type="term" value="P:transmembrane transport"/>
    <property type="evidence" value="ECO:0007669"/>
    <property type="project" value="InterPro"/>
</dbReference>
<feature type="transmembrane region" description="Helical" evidence="8">
    <location>
        <begin position="255"/>
        <end position="277"/>
    </location>
</feature>
<organism evidence="10 11">
    <name type="scientific">Exilibacterium tricleocarpae</name>
    <dbReference type="NCBI Taxonomy" id="2591008"/>
    <lineage>
        <taxon>Bacteria</taxon>
        <taxon>Pseudomonadati</taxon>
        <taxon>Pseudomonadota</taxon>
        <taxon>Gammaproteobacteria</taxon>
        <taxon>Cellvibrionales</taxon>
        <taxon>Cellvibrionaceae</taxon>
        <taxon>Exilibacterium</taxon>
    </lineage>
</organism>
<dbReference type="InterPro" id="IPR035906">
    <property type="entry name" value="MetI-like_sf"/>
</dbReference>
<sequence length="578" mass="61396">MTGRAMVLRPAPAAWGRYLGALPTVAILLPLVVLPVTWLIARGIGVGTEYDWLEVVAGPLSVNLFWRPFANSVLVAVGAALLATLLGGLLALLFERTDIAGAKWLRPFIALPFLAPSFALAMAWVALFDNNRIGGSTGLLSAAGVTADDGLAWGVAPIVLVLGLHYFPLAYFLVAAALARLSAAMVESAALAGAGQWAILRTLIIPSLRPAFAASALICFAEAISNFSVPAILGTPVRFFTLSTQLYRLLESGQAFRGSLLLLLLTVFSLLCLTFVYRRWGGYQAPFAERIKRPALGFRLGRWRWPVTIAAGACVLLVALVPVLALLLSSLAHDGNPLSGDWTLHYWIGAADPLIAQGQKGVLRLAVVYEGLGVTLAFGLGAALIAALLALYMARWCRNNGPGLLPSLVNTTCLLPAMLPSIGLGAAFLALYGGPIGPLPALYGSFALLIMVGVAATLPYAMQSAYSALAYIPTSMEEAARVCGASSRQRLQTIVLPLSLRAVSAGVVVNFSRLIRNLDLVILIFTPMMPLLAVLAYRFSVDGFPQFARALALIILALAVLARLAALRMQRVYEERGL</sequence>
<keyword evidence="7 8" id="KW-0472">Membrane</keyword>
<evidence type="ECO:0000256" key="5">
    <source>
        <dbReference type="ARBA" id="ARBA00022692"/>
    </source>
</evidence>
<name>A0A545TAM5_9GAMM</name>
<feature type="transmembrane region" description="Helical" evidence="8">
    <location>
        <begin position="211"/>
        <end position="234"/>
    </location>
</feature>
<dbReference type="PANTHER" id="PTHR43357:SF4">
    <property type="entry name" value="INNER MEMBRANE ABC TRANSPORTER PERMEASE PROTEIN YDCV"/>
    <property type="match status" value="1"/>
</dbReference>
<feature type="transmembrane region" description="Helical" evidence="8">
    <location>
        <begin position="151"/>
        <end position="174"/>
    </location>
</feature>
<evidence type="ECO:0000313" key="10">
    <source>
        <dbReference type="EMBL" id="TQV74265.1"/>
    </source>
</evidence>
<dbReference type="SUPFAM" id="SSF161098">
    <property type="entry name" value="MetI-like"/>
    <property type="match status" value="2"/>
</dbReference>
<evidence type="ECO:0000256" key="1">
    <source>
        <dbReference type="ARBA" id="ARBA00004429"/>
    </source>
</evidence>
<dbReference type="RefSeq" id="WP_142905488.1">
    <property type="nucleotide sequence ID" value="NZ_ML660096.1"/>
</dbReference>
<gene>
    <name evidence="10" type="ORF">FKG94_16820</name>
</gene>
<keyword evidence="6 8" id="KW-1133">Transmembrane helix</keyword>
<dbReference type="PANTHER" id="PTHR43357">
    <property type="entry name" value="INNER MEMBRANE ABC TRANSPORTER PERMEASE PROTEIN YDCV"/>
    <property type="match status" value="1"/>
</dbReference>
<keyword evidence="2 8" id="KW-0813">Transport</keyword>
<evidence type="ECO:0000256" key="2">
    <source>
        <dbReference type="ARBA" id="ARBA00022448"/>
    </source>
</evidence>
<accession>A0A545TAM5</accession>
<evidence type="ECO:0000256" key="3">
    <source>
        <dbReference type="ARBA" id="ARBA00022475"/>
    </source>
</evidence>
<comment type="similarity">
    <text evidence="8">Belongs to the binding-protein-dependent transport system permease family.</text>
</comment>
<dbReference type="AlphaFoldDB" id="A0A545TAM5"/>
<evidence type="ECO:0000313" key="11">
    <source>
        <dbReference type="Proteomes" id="UP000319732"/>
    </source>
</evidence>